<dbReference type="AlphaFoldDB" id="A0A835XY81"/>
<feature type="compositionally biased region" description="Low complexity" evidence="2">
    <location>
        <begin position="482"/>
        <end position="492"/>
    </location>
</feature>
<proteinExistence type="predicted"/>
<dbReference type="Proteomes" id="UP000612055">
    <property type="component" value="Unassembled WGS sequence"/>
</dbReference>
<evidence type="ECO:0000256" key="2">
    <source>
        <dbReference type="SAM" id="MobiDB-lite"/>
    </source>
</evidence>
<feature type="compositionally biased region" description="Low complexity" evidence="2">
    <location>
        <begin position="413"/>
        <end position="444"/>
    </location>
</feature>
<dbReference type="OrthoDB" id="543622at2759"/>
<dbReference type="EMBL" id="JAEHOE010000060">
    <property type="protein sequence ID" value="KAG2490611.1"/>
    <property type="molecule type" value="Genomic_DNA"/>
</dbReference>
<gene>
    <name evidence="3" type="ORF">HYH03_011003</name>
</gene>
<evidence type="ECO:0000313" key="4">
    <source>
        <dbReference type="Proteomes" id="UP000612055"/>
    </source>
</evidence>
<protein>
    <submittedName>
        <fullName evidence="3">Uncharacterized protein</fullName>
    </submittedName>
</protein>
<evidence type="ECO:0000256" key="1">
    <source>
        <dbReference type="SAM" id="Coils"/>
    </source>
</evidence>
<organism evidence="3 4">
    <name type="scientific">Edaphochlamys debaryana</name>
    <dbReference type="NCBI Taxonomy" id="47281"/>
    <lineage>
        <taxon>Eukaryota</taxon>
        <taxon>Viridiplantae</taxon>
        <taxon>Chlorophyta</taxon>
        <taxon>core chlorophytes</taxon>
        <taxon>Chlorophyceae</taxon>
        <taxon>CS clade</taxon>
        <taxon>Chlamydomonadales</taxon>
        <taxon>Chlamydomonadales incertae sedis</taxon>
        <taxon>Edaphochlamys</taxon>
    </lineage>
</organism>
<evidence type="ECO:0000313" key="3">
    <source>
        <dbReference type="EMBL" id="KAG2490611.1"/>
    </source>
</evidence>
<feature type="coiled-coil region" evidence="1">
    <location>
        <begin position="163"/>
        <end position="232"/>
    </location>
</feature>
<sequence length="492" mass="50878">MYADEGGPAEEQQVSALHSELQWQRNEVRIFAHAAAETQVAIKDALANKFSATRAGLDSITQSANDPGFLEVFPRVASRPPKLLQELEAILVDRLRANDKTASLQPLGAARDRDPKLSANLSLDGHRQVLAAFVAGFSTYAPLLSRIQAEFDRALNEGVRSAQENVEMRYAMAQNELARERATAEVRGQVLSEDLGFRASALARLQELRERAVRAEKKKTLAEKDLREALAEEGRMRALVEQLRATHTKLTELVAEEERWTTKPLSGHLLGLSVGPLTKEDEMFLEQELGGISDSLVPSPSAITAAAVGASAFRANSLARNPSTGDSVLPSAAMVAAGASSGGAPKRADSAASGFTVTAITRSGVTTPELGTRPEASGDAEGLDAEPSGPTAAAPPPVESTSAVNFAVDLEQPEPSSAEAVEAEPSGEATPSAAAEASEAAGEAAKGEGEADAGAEAPAAEAAPAGEAAPGAEGGAEGGEGDAAAEPSEAPA</sequence>
<keyword evidence="1" id="KW-0175">Coiled coil</keyword>
<comment type="caution">
    <text evidence="3">The sequence shown here is derived from an EMBL/GenBank/DDBJ whole genome shotgun (WGS) entry which is preliminary data.</text>
</comment>
<keyword evidence="4" id="KW-1185">Reference proteome</keyword>
<feature type="compositionally biased region" description="Low complexity" evidence="2">
    <location>
        <begin position="452"/>
        <end position="471"/>
    </location>
</feature>
<accession>A0A835XY81</accession>
<feature type="region of interest" description="Disordered" evidence="2">
    <location>
        <begin position="363"/>
        <end position="492"/>
    </location>
</feature>
<reference evidence="3" key="1">
    <citation type="journal article" date="2020" name="bioRxiv">
        <title>Comparative genomics of Chlamydomonas.</title>
        <authorList>
            <person name="Craig R.J."/>
            <person name="Hasan A.R."/>
            <person name="Ness R.W."/>
            <person name="Keightley P.D."/>
        </authorList>
    </citation>
    <scope>NUCLEOTIDE SEQUENCE</scope>
    <source>
        <strain evidence="3">CCAP 11/70</strain>
    </source>
</reference>
<name>A0A835XY81_9CHLO</name>